<name>A0A653DJ47_CALMS</name>
<accession>A0A653DJ47</accession>
<evidence type="ECO:0000256" key="1">
    <source>
        <dbReference type="SAM" id="Phobius"/>
    </source>
</evidence>
<keyword evidence="1" id="KW-1133">Transmembrane helix</keyword>
<keyword evidence="1" id="KW-0472">Membrane</keyword>
<sequence>MKCIHINIRQATFILLTFLTSRINMGMYVCIVCNYIALKQILKFEFQMTTKLFV</sequence>
<dbReference type="OrthoDB" id="6579040at2759"/>
<dbReference type="EMBL" id="CAACVG010012408">
    <property type="protein sequence ID" value="VEN60223.1"/>
    <property type="molecule type" value="Genomic_DNA"/>
</dbReference>
<evidence type="ECO:0000313" key="3">
    <source>
        <dbReference type="Proteomes" id="UP000410492"/>
    </source>
</evidence>
<feature type="non-terminal residue" evidence="2">
    <location>
        <position position="54"/>
    </location>
</feature>
<protein>
    <submittedName>
        <fullName evidence="2">Uncharacterized protein</fullName>
    </submittedName>
</protein>
<organism evidence="2 3">
    <name type="scientific">Callosobruchus maculatus</name>
    <name type="common">Southern cowpea weevil</name>
    <name type="synonym">Pulse bruchid</name>
    <dbReference type="NCBI Taxonomy" id="64391"/>
    <lineage>
        <taxon>Eukaryota</taxon>
        <taxon>Metazoa</taxon>
        <taxon>Ecdysozoa</taxon>
        <taxon>Arthropoda</taxon>
        <taxon>Hexapoda</taxon>
        <taxon>Insecta</taxon>
        <taxon>Pterygota</taxon>
        <taxon>Neoptera</taxon>
        <taxon>Endopterygota</taxon>
        <taxon>Coleoptera</taxon>
        <taxon>Polyphaga</taxon>
        <taxon>Cucujiformia</taxon>
        <taxon>Chrysomeloidea</taxon>
        <taxon>Chrysomelidae</taxon>
        <taxon>Bruchinae</taxon>
        <taxon>Bruchini</taxon>
        <taxon>Callosobruchus</taxon>
    </lineage>
</organism>
<evidence type="ECO:0000313" key="2">
    <source>
        <dbReference type="EMBL" id="VEN60223.1"/>
    </source>
</evidence>
<keyword evidence="3" id="KW-1185">Reference proteome</keyword>
<gene>
    <name evidence="2" type="ORF">CALMAC_LOCUS17988</name>
</gene>
<reference evidence="2 3" key="1">
    <citation type="submission" date="2019-01" db="EMBL/GenBank/DDBJ databases">
        <authorList>
            <person name="Sayadi A."/>
        </authorList>
    </citation>
    <scope>NUCLEOTIDE SEQUENCE [LARGE SCALE GENOMIC DNA]</scope>
</reference>
<keyword evidence="1" id="KW-0812">Transmembrane</keyword>
<proteinExistence type="predicted"/>
<dbReference type="Proteomes" id="UP000410492">
    <property type="component" value="Unassembled WGS sequence"/>
</dbReference>
<dbReference type="AlphaFoldDB" id="A0A653DJ47"/>
<feature type="transmembrane region" description="Helical" evidence="1">
    <location>
        <begin position="12"/>
        <end position="38"/>
    </location>
</feature>